<reference evidence="1 2" key="1">
    <citation type="submission" date="2024-08" db="EMBL/GenBank/DDBJ databases">
        <title>Sulfate-reducing bacteria isolated from formation water of the oil field in Kazakhstan and description of Pseudodesulfovibrio sp.</title>
        <authorList>
            <person name="Bidzhieva S.K."/>
            <person name="Tourova T.P."/>
            <person name="Grouzdev D.S."/>
            <person name="Beletsky A.V."/>
            <person name="Sokolova D.S."/>
            <person name="Samigullina S.R."/>
            <person name="Poltaraus A.B."/>
            <person name="Avtukh A.N."/>
            <person name="Tereshina V.M."/>
            <person name="Zhaparov N.S."/>
            <person name="Mardanov A.V."/>
            <person name="Nazina T.N."/>
        </authorList>
    </citation>
    <scope>NUCLEOTIDE SEQUENCE [LARGE SCALE GENOMIC DNA]</scope>
    <source>
        <strain evidence="1 2">9FUS</strain>
    </source>
</reference>
<protein>
    <submittedName>
        <fullName evidence="1">Uncharacterized protein</fullName>
    </submittedName>
</protein>
<name>A0ABV4JXE8_9BACT</name>
<evidence type="ECO:0000313" key="2">
    <source>
        <dbReference type="Proteomes" id="UP001568698"/>
    </source>
</evidence>
<evidence type="ECO:0000313" key="1">
    <source>
        <dbReference type="EMBL" id="MEZ7195380.1"/>
    </source>
</evidence>
<dbReference type="EMBL" id="JBGLYH010000002">
    <property type="protein sequence ID" value="MEZ7195380.1"/>
    <property type="molecule type" value="Genomic_DNA"/>
</dbReference>
<dbReference type="RefSeq" id="WP_371384931.1">
    <property type="nucleotide sequence ID" value="NZ_JBGLYH010000002.1"/>
</dbReference>
<keyword evidence="2" id="KW-1185">Reference proteome</keyword>
<dbReference type="Proteomes" id="UP001568698">
    <property type="component" value="Unassembled WGS sequence"/>
</dbReference>
<proteinExistence type="predicted"/>
<accession>A0ABV4JXE8</accession>
<gene>
    <name evidence="1" type="ORF">AB6M95_01345</name>
</gene>
<comment type="caution">
    <text evidence="1">The sequence shown here is derived from an EMBL/GenBank/DDBJ whole genome shotgun (WGS) entry which is preliminary data.</text>
</comment>
<sequence>MQDGLATYSLKPREAGCIHLDSLSCLLKYVNGQAIEEMDSPLIGITEAALALLDKIREEIAEEMAPLSGLSIVRYNRSEENIQAGVADKFVNFEVRDDANFQITMKKRGHQCWTLT</sequence>
<organism evidence="1 2">
    <name type="scientific">Pseudodesulfovibrio karagichevae</name>
    <dbReference type="NCBI Taxonomy" id="3239305"/>
    <lineage>
        <taxon>Bacteria</taxon>
        <taxon>Pseudomonadati</taxon>
        <taxon>Thermodesulfobacteriota</taxon>
        <taxon>Desulfovibrionia</taxon>
        <taxon>Desulfovibrionales</taxon>
        <taxon>Desulfovibrionaceae</taxon>
    </lineage>
</organism>